<dbReference type="GeneID" id="77258006"/>
<keyword evidence="1" id="KW-0614">Plasmid</keyword>
<geneLocation type="plasmid" evidence="2">
    <name>psmr5</name>
</geneLocation>
<organism evidence="1 2">
    <name type="scientific">Marinobacter salarius</name>
    <dbReference type="NCBI Taxonomy" id="1420917"/>
    <lineage>
        <taxon>Bacteria</taxon>
        <taxon>Pseudomonadati</taxon>
        <taxon>Pseudomonadota</taxon>
        <taxon>Gammaproteobacteria</taxon>
        <taxon>Pseudomonadales</taxon>
        <taxon>Marinobacteraceae</taxon>
        <taxon>Marinobacter</taxon>
    </lineage>
</organism>
<accession>A0A1W6KFD7</accession>
<sequence>MDQKVKNQVYVNAISRLQNWYTQFELARWFSLGESNTDSKRIARTSINRKLYPEGHPGKRGANVSDVLVAGLLDHLHDEGYDLSTLQFDATGKVIDLKKRPIKKGG</sequence>
<evidence type="ECO:0000313" key="1">
    <source>
        <dbReference type="EMBL" id="ARM86113.1"/>
    </source>
</evidence>
<dbReference type="EMBL" id="CP020932">
    <property type="protein sequence ID" value="ARM86113.1"/>
    <property type="molecule type" value="Genomic_DNA"/>
</dbReference>
<name>A0A1W6KFD7_9GAMM</name>
<proteinExistence type="predicted"/>
<dbReference type="Proteomes" id="UP000193100">
    <property type="component" value="Plasmid pSMR5"/>
</dbReference>
<reference evidence="1 2" key="1">
    <citation type="submission" date="2017-04" db="EMBL/GenBank/DDBJ databases">
        <title>Genome Sequence of Marinobacter salarius strain SMR5 Isolated from a culture of the Diatom Skeletonema marinoi.</title>
        <authorList>
            <person name="Topel M."/>
            <person name="Pinder M.I.M."/>
            <person name="Johansson O.N."/>
            <person name="Kourtchenko O."/>
            <person name="Godhe A."/>
            <person name="Clarke A.K."/>
        </authorList>
    </citation>
    <scope>NUCLEOTIDE SEQUENCE [LARGE SCALE GENOMIC DNA]</scope>
    <source>
        <strain evidence="1 2">SMR5</strain>
        <plasmid evidence="2">Plasmid psmr5</plasmid>
    </source>
</reference>
<evidence type="ECO:0000313" key="2">
    <source>
        <dbReference type="Proteomes" id="UP000193100"/>
    </source>
</evidence>
<dbReference type="RefSeq" id="WP_085682082.1">
    <property type="nucleotide sequence ID" value="NZ_CP020932.1"/>
</dbReference>
<protein>
    <submittedName>
        <fullName evidence="1">Uncharacterized protein</fullName>
    </submittedName>
</protein>
<dbReference type="AlphaFoldDB" id="A0A1W6KFD7"/>
<gene>
    <name evidence="1" type="ORF">MARSALSMR5_04093</name>
</gene>